<organism evidence="2 3">
    <name type="scientific">Azonexus hydrophilus</name>
    <dbReference type="NCBI Taxonomy" id="418702"/>
    <lineage>
        <taxon>Bacteria</taxon>
        <taxon>Pseudomonadati</taxon>
        <taxon>Pseudomonadota</taxon>
        <taxon>Betaproteobacteria</taxon>
        <taxon>Rhodocyclales</taxon>
        <taxon>Azonexaceae</taxon>
        <taxon>Azonexus</taxon>
    </lineage>
</organism>
<proteinExistence type="predicted"/>
<keyword evidence="1" id="KW-1133">Transmembrane helix</keyword>
<accession>A0A1R1I3C2</accession>
<feature type="transmembrane region" description="Helical" evidence="1">
    <location>
        <begin position="7"/>
        <end position="24"/>
    </location>
</feature>
<comment type="caution">
    <text evidence="2">The sequence shown here is derived from an EMBL/GenBank/DDBJ whole genome shotgun (WGS) entry which is preliminary data.</text>
</comment>
<feature type="transmembrane region" description="Helical" evidence="1">
    <location>
        <begin position="44"/>
        <end position="65"/>
    </location>
</feature>
<protein>
    <submittedName>
        <fullName evidence="2">Uncharacterized protein</fullName>
    </submittedName>
</protein>
<evidence type="ECO:0000313" key="2">
    <source>
        <dbReference type="EMBL" id="OMG53225.1"/>
    </source>
</evidence>
<keyword evidence="3" id="KW-1185">Reference proteome</keyword>
<dbReference type="RefSeq" id="WP_076096053.1">
    <property type="nucleotide sequence ID" value="NZ_MTHD01000004.1"/>
</dbReference>
<gene>
    <name evidence="2" type="ORF">BJN45_13495</name>
</gene>
<dbReference type="EMBL" id="MTHD01000004">
    <property type="protein sequence ID" value="OMG53225.1"/>
    <property type="molecule type" value="Genomic_DNA"/>
</dbReference>
<dbReference type="Proteomes" id="UP000187526">
    <property type="component" value="Unassembled WGS sequence"/>
</dbReference>
<keyword evidence="1" id="KW-0812">Transmembrane</keyword>
<evidence type="ECO:0000313" key="3">
    <source>
        <dbReference type="Proteomes" id="UP000187526"/>
    </source>
</evidence>
<dbReference type="AlphaFoldDB" id="A0A1R1I3C2"/>
<sequence>MRIQKALAIATAIVCVVVIAPWVITFGGQALSPKPGDWGVFGDYIGGTLSGPLALAGFIALLITIQQQRSFALAEQNKSNDLRYFESALQCLKRAYETIKPIEAEAPPKSRLVWLTTARWLLAANSISSKISGTSPSLKNAYELEAEHYRMLFCNFLKPNQMDSVFSQQAFFAGDRSMSGSELEERSVRVILEFMEWPEEKRDVIDKVPVYTREEVESMHVWLRGLQAFLQGKPRFKQ</sequence>
<dbReference type="OrthoDB" id="5459961at2"/>
<evidence type="ECO:0000256" key="1">
    <source>
        <dbReference type="SAM" id="Phobius"/>
    </source>
</evidence>
<name>A0A1R1I3C2_9RHOO</name>
<keyword evidence="1" id="KW-0472">Membrane</keyword>
<reference evidence="2 3" key="1">
    <citation type="submission" date="2016-10" db="EMBL/GenBank/DDBJ databases">
        <title>Alkaliphiles isolated from bioreactors.</title>
        <authorList>
            <person name="Salah Z."/>
            <person name="Rout S.P."/>
            <person name="Humphreys P.N."/>
        </authorList>
    </citation>
    <scope>NUCLEOTIDE SEQUENCE [LARGE SCALE GENOMIC DNA]</scope>
    <source>
        <strain evidence="2 3">ZS02</strain>
    </source>
</reference>